<evidence type="ECO:0000259" key="2">
    <source>
        <dbReference type="Pfam" id="PF00149"/>
    </source>
</evidence>
<sequence length="1014" mass="117799">MDNTLFVNISDIHVKYENKELISKKLEELIRQLHVFSIENKNIFILVSGDIAHSGKKEEYEYVYDYFEDMATKYHLIMCPGNHDHDFTNYTSIVRNQLLKADIETLDDSSIDLITSGMRSYYDFETSLNTFKPQQENKLCKSYTLDLGNRTVSITTFNTAWCSQLHEKGGNMSFPQRYVIDSPQNDVNITILHHPLSWLEPNNHKQLRNMLREKSNIVITGHEHVEDNLRIESESNKCLMLEAMCFDDNWSESNGFLTFKFEENDVLVKSYKWLDNEFSEVNQVKQSEIIKQNSISINNYIVKIDYLKSILDIGVNFIHPDKDDLNLEDVFIYPNIKKIDGESKLDMKKISSDSVLMSSNNKVILIGDEYCGKSTLLKKFFLDAAKKGFLPLSIDCGIVKRAGSDYNKIIQRFLTSQYENISLSEFVNGSTIKVALIDSFDLIRGDKKSVERFLENTTKVFDKIIITVSDSFDFNGSELIGDNYFKEGYEKYEILRLGYKLRYDLVHKWNLMKEECTNENKVLLAKNDLAFKTITRIIGRNYIPSTPFFLLTMLQSMENGNSLDVNASSYGYYYEYLITHSLGSASVRKEELDEFFNYVKELSFYYFNNNYQEDTRDNLYDFNVRFCKDYGVRIDFENRISLLVKAKIMEKKDGGYYKFKYPYVYYFFIAKHLAETIREPGTVEIINGLVSSLGKRRSMSILMFLTHHSRDESILDKVVEQARTLFKTNEPTKLDIKIKFINDIVDALPSIKFQTQDRLQLRRDYEQRRDEQEEKTNRLENFEEDEDHVSKEDNKNDVASGSDLLKEMNLTFKSLEILGQISRNYYGSLKVPQKKRLLGEAINAPLRTLDFFISYIRDESEVVLEAIERKLFEQNDEKLTQLKVKEMAKHFLFQLVIGLSYTILSKISSSIGSNNLQPVIDELCDEHESNAGKILKLATMLELGNSISVEHLRSILHSLDKNPISDNLVKSIVLNYLYMFERSDNEVQQICSVAGISYNSVSKHIGLEKINKKN</sequence>
<dbReference type="Gene3D" id="3.60.21.10">
    <property type="match status" value="1"/>
</dbReference>
<dbReference type="PANTHER" id="PTHR31302">
    <property type="entry name" value="TRANSMEMBRANE PROTEIN WITH METALLOPHOSPHOESTERASE DOMAIN-RELATED"/>
    <property type="match status" value="1"/>
</dbReference>
<dbReference type="EMBL" id="JANFVX010000002">
    <property type="protein sequence ID" value="MCW0342704.1"/>
    <property type="molecule type" value="Genomic_DNA"/>
</dbReference>
<dbReference type="Pfam" id="PF00149">
    <property type="entry name" value="Metallophos"/>
    <property type="match status" value="1"/>
</dbReference>
<evidence type="ECO:0000313" key="4">
    <source>
        <dbReference type="EMBL" id="MCW0342704.1"/>
    </source>
</evidence>
<dbReference type="Pfam" id="PF24406">
    <property type="entry name" value="nSTAND_NTPase4"/>
    <property type="match status" value="1"/>
</dbReference>
<evidence type="ECO:0000313" key="5">
    <source>
        <dbReference type="Proteomes" id="UP001208888"/>
    </source>
</evidence>
<dbReference type="SUPFAM" id="SSF56300">
    <property type="entry name" value="Metallo-dependent phosphatases"/>
    <property type="match status" value="1"/>
</dbReference>
<evidence type="ECO:0000256" key="1">
    <source>
        <dbReference type="SAM" id="MobiDB-lite"/>
    </source>
</evidence>
<dbReference type="InterPro" id="IPR027417">
    <property type="entry name" value="P-loop_NTPase"/>
</dbReference>
<feature type="domain" description="STAND NTPase 4 small alpha/beta" evidence="3">
    <location>
        <begin position="615"/>
        <end position="669"/>
    </location>
</feature>
<dbReference type="RefSeq" id="WP_264271909.1">
    <property type="nucleotide sequence ID" value="NZ_JANFVX010000002.1"/>
</dbReference>
<dbReference type="InterPro" id="IPR051158">
    <property type="entry name" value="Metallophosphoesterase_sf"/>
</dbReference>
<comment type="caution">
    <text evidence="4">The sequence shown here is derived from an EMBL/GenBank/DDBJ whole genome shotgun (WGS) entry which is preliminary data.</text>
</comment>
<evidence type="ECO:0000259" key="3">
    <source>
        <dbReference type="Pfam" id="PF24406"/>
    </source>
</evidence>
<name>A0AAJ1FQ80_PANAN</name>
<feature type="domain" description="Calcineurin-like phosphoesterase" evidence="2">
    <location>
        <begin position="6"/>
        <end position="225"/>
    </location>
</feature>
<dbReference type="PANTHER" id="PTHR31302:SF0">
    <property type="entry name" value="TRANSMEMBRANE PROTEIN WITH METALLOPHOSPHOESTERASE DOMAIN"/>
    <property type="match status" value="1"/>
</dbReference>
<keyword evidence="4" id="KW-0378">Hydrolase</keyword>
<dbReference type="InterPro" id="IPR004843">
    <property type="entry name" value="Calcineurin-like_PHP"/>
</dbReference>
<dbReference type="InterPro" id="IPR057123">
    <property type="entry name" value="STAND_NTPase4_dom"/>
</dbReference>
<gene>
    <name evidence="4" type="ORF">NB703_000797</name>
</gene>
<dbReference type="Proteomes" id="UP001208888">
    <property type="component" value="Unassembled WGS sequence"/>
</dbReference>
<feature type="region of interest" description="Disordered" evidence="1">
    <location>
        <begin position="765"/>
        <end position="798"/>
    </location>
</feature>
<dbReference type="EC" id="3.1.4.53" evidence="4"/>
<accession>A0AAJ1FQ80</accession>
<organism evidence="4 5">
    <name type="scientific">Pantoea ananas</name>
    <name type="common">Erwinia uredovora</name>
    <dbReference type="NCBI Taxonomy" id="553"/>
    <lineage>
        <taxon>Bacteria</taxon>
        <taxon>Pseudomonadati</taxon>
        <taxon>Pseudomonadota</taxon>
        <taxon>Gammaproteobacteria</taxon>
        <taxon>Enterobacterales</taxon>
        <taxon>Erwiniaceae</taxon>
        <taxon>Pantoea</taxon>
    </lineage>
</organism>
<dbReference type="AlphaFoldDB" id="A0AAJ1FQ80"/>
<dbReference type="Gene3D" id="3.40.50.300">
    <property type="entry name" value="P-loop containing nucleotide triphosphate hydrolases"/>
    <property type="match status" value="1"/>
</dbReference>
<dbReference type="GO" id="GO:0004115">
    <property type="term" value="F:3',5'-cyclic-AMP phosphodiesterase activity"/>
    <property type="evidence" value="ECO:0007669"/>
    <property type="project" value="UniProtKB-EC"/>
</dbReference>
<proteinExistence type="predicted"/>
<feature type="compositionally biased region" description="Basic and acidic residues" evidence="1">
    <location>
        <begin position="765"/>
        <end position="781"/>
    </location>
</feature>
<reference evidence="4" key="1">
    <citation type="submission" date="2022-06" db="EMBL/GenBank/DDBJ databases">
        <title>Dynamics of rice microbiomes reveals core vertical transmitted seed endophytes.</title>
        <authorList>
            <person name="Liao K."/>
            <person name="Zhang X."/>
        </authorList>
    </citation>
    <scope>NUCLEOTIDE SEQUENCE</scope>
    <source>
        <strain evidence="4">JT1-17</strain>
    </source>
</reference>
<dbReference type="InterPro" id="IPR029052">
    <property type="entry name" value="Metallo-depent_PP-like"/>
</dbReference>
<protein>
    <submittedName>
        <fullName evidence="4">3',5'-cyclic adenosine monophosphate phosphodiesterase CpdA</fullName>
        <ecNumber evidence="4">3.1.4.53</ecNumber>
    </submittedName>
</protein>